<dbReference type="EMBL" id="JAVDQS010000001">
    <property type="protein sequence ID" value="MDR6403512.1"/>
    <property type="molecule type" value="Genomic_DNA"/>
</dbReference>
<dbReference type="Pfam" id="PF23759">
    <property type="entry name" value="GBD_T9SS_assoc"/>
    <property type="match status" value="1"/>
</dbReference>
<dbReference type="CDD" id="cd00063">
    <property type="entry name" value="FN3"/>
    <property type="match status" value="2"/>
</dbReference>
<dbReference type="NCBIfam" id="TIGR04183">
    <property type="entry name" value="Por_Secre_tail"/>
    <property type="match status" value="1"/>
</dbReference>
<dbReference type="InterPro" id="IPR045474">
    <property type="entry name" value="GEVED"/>
</dbReference>
<evidence type="ECO:0000259" key="3">
    <source>
        <dbReference type="PROSITE" id="PS50853"/>
    </source>
</evidence>
<name>A0ABU1L9X1_9FLAO</name>
<dbReference type="PROSITE" id="PS50853">
    <property type="entry name" value="FN3"/>
    <property type="match status" value="2"/>
</dbReference>
<keyword evidence="5" id="KW-1185">Reference proteome</keyword>
<dbReference type="InterPro" id="IPR036116">
    <property type="entry name" value="FN3_sf"/>
</dbReference>
<comment type="caution">
    <text evidence="4">The sequence shown here is derived from an EMBL/GenBank/DDBJ whole genome shotgun (WGS) entry which is preliminary data.</text>
</comment>
<evidence type="ECO:0000256" key="1">
    <source>
        <dbReference type="ARBA" id="ARBA00022729"/>
    </source>
</evidence>
<feature type="domain" description="Fibronectin type-III" evidence="3">
    <location>
        <begin position="426"/>
        <end position="520"/>
    </location>
</feature>
<keyword evidence="1 2" id="KW-0732">Signal</keyword>
<dbReference type="InterPro" id="IPR026444">
    <property type="entry name" value="Secre_tail"/>
</dbReference>
<dbReference type="SUPFAM" id="SSF49265">
    <property type="entry name" value="Fibronectin type III"/>
    <property type="match status" value="2"/>
</dbReference>
<evidence type="ECO:0000256" key="2">
    <source>
        <dbReference type="SAM" id="SignalP"/>
    </source>
</evidence>
<dbReference type="InterPro" id="IPR003961">
    <property type="entry name" value="FN3_dom"/>
</dbReference>
<dbReference type="Proteomes" id="UP001184853">
    <property type="component" value="Unassembled WGS sequence"/>
</dbReference>
<dbReference type="Gene3D" id="2.60.40.10">
    <property type="entry name" value="Immunoglobulins"/>
    <property type="match status" value="2"/>
</dbReference>
<feature type="domain" description="Fibronectin type-III" evidence="3">
    <location>
        <begin position="186"/>
        <end position="279"/>
    </location>
</feature>
<feature type="chain" id="PRO_5046235327" description="Fibronectin type-III domain-containing protein" evidence="2">
    <location>
        <begin position="19"/>
        <end position="742"/>
    </location>
</feature>
<proteinExistence type="predicted"/>
<evidence type="ECO:0000313" key="4">
    <source>
        <dbReference type="EMBL" id="MDR6403512.1"/>
    </source>
</evidence>
<feature type="signal peptide" evidence="2">
    <location>
        <begin position="1"/>
        <end position="18"/>
    </location>
</feature>
<dbReference type="Pfam" id="PF00041">
    <property type="entry name" value="fn3"/>
    <property type="match status" value="1"/>
</dbReference>
<dbReference type="InterPro" id="IPR013783">
    <property type="entry name" value="Ig-like_fold"/>
</dbReference>
<dbReference type="Pfam" id="PF20009">
    <property type="entry name" value="GEVED"/>
    <property type="match status" value="1"/>
</dbReference>
<dbReference type="InterPro" id="IPR056600">
    <property type="entry name" value="GBD_T9SS_assoc"/>
</dbReference>
<evidence type="ECO:0000313" key="5">
    <source>
        <dbReference type="Proteomes" id="UP001184853"/>
    </source>
</evidence>
<sequence>MKKFLLACMVALGMGASAQISYTYGWDTTGMGSWTTSGSGSFSNSATTPCNGAGSARANNYYAGSSYLVSPALTGTNGGDLTVGFSYKVTQFSSNTTGATSADFGLINLQWSTSSSGPWTTAYTIDSNSHVVSASCATKSAVISGVPSSGDVYLRFEAKSALSTSDNYVYFDDVTVSQGAAPTCLPPTNPVASNITLTTADVSWTASTSVPGSGYEYYLSTSSTNPTAATPATGTSASTTKSLGSLAQNTVYYIWVRSVCTTVDKSAWSQAGSFVTGYCVPTGGSSSTSYYLKTISTTGALSNLMYTANSYSAYVNNSSTILSSFPGGSFNYSLANSTSSTCYFYIWVDWNNDLDFNDVGEEVLATTTYAATNTGTMTIPAGQALGSYRVRVGESESGAVTNCGPAPYGNYVDFTLNVVAPPSCVAPTAVTVSNATTTQAEASWTAPATVPANGYELYYSTSATAPTATTTPSYTNITGTSKVMTALAPSTSYYVWVRSKCSGTDQSAWAGPYLFSTAVTNDNCSTPVALTVGSTFDSNAITGTNSGSTTDETPLSCQTNANNNVWYSVVVPASGNLTIETKGVAGSGYSDSVINAFTGSCGALTGAGCDDDNGDANFSKLVLTGLTPGSTLLISVWRWSNSSVVDGQFQVSAYDASILATNEVKDSKNNIKVYPNPFSDILNISDAANVKNVLVTDFSGRVVKTIPNPGSALQLGELKQGMYLVTLEMKDGSRQTIKTIKK</sequence>
<dbReference type="SMART" id="SM00060">
    <property type="entry name" value="FN3"/>
    <property type="match status" value="2"/>
</dbReference>
<organism evidence="4 5">
    <name type="scientific">Chryseobacterium geocarposphaerae</name>
    <dbReference type="NCBI Taxonomy" id="1416776"/>
    <lineage>
        <taxon>Bacteria</taxon>
        <taxon>Pseudomonadati</taxon>
        <taxon>Bacteroidota</taxon>
        <taxon>Flavobacteriia</taxon>
        <taxon>Flavobacteriales</taxon>
        <taxon>Weeksellaceae</taxon>
        <taxon>Chryseobacterium group</taxon>
        <taxon>Chryseobacterium</taxon>
    </lineage>
</organism>
<accession>A0ABU1L9X1</accession>
<reference evidence="4 5" key="1">
    <citation type="submission" date="2023-07" db="EMBL/GenBank/DDBJ databases">
        <title>Sorghum-associated microbial communities from plants grown in Nebraska, USA.</title>
        <authorList>
            <person name="Schachtman D."/>
        </authorList>
    </citation>
    <scope>NUCLEOTIDE SEQUENCE [LARGE SCALE GENOMIC DNA]</scope>
    <source>
        <strain evidence="4 5">DS1709</strain>
    </source>
</reference>
<dbReference type="RefSeq" id="WP_115981831.1">
    <property type="nucleotide sequence ID" value="NZ_JAVDQS010000001.1"/>
</dbReference>
<gene>
    <name evidence="4" type="ORF">J2781_000416</name>
</gene>
<protein>
    <recommendedName>
        <fullName evidence="3">Fibronectin type-III domain-containing protein</fullName>
    </recommendedName>
</protein>
<dbReference type="Pfam" id="PF18962">
    <property type="entry name" value="Por_Secre_tail"/>
    <property type="match status" value="1"/>
</dbReference>